<dbReference type="InterPro" id="IPR050508">
    <property type="entry name" value="Methyltransf_Superfamily"/>
</dbReference>
<organism evidence="2 3">
    <name type="scientific">Pendulispora rubella</name>
    <dbReference type="NCBI Taxonomy" id="2741070"/>
    <lineage>
        <taxon>Bacteria</taxon>
        <taxon>Pseudomonadati</taxon>
        <taxon>Myxococcota</taxon>
        <taxon>Myxococcia</taxon>
        <taxon>Myxococcales</taxon>
        <taxon>Sorangiineae</taxon>
        <taxon>Pendulisporaceae</taxon>
        <taxon>Pendulispora</taxon>
    </lineage>
</organism>
<dbReference type="RefSeq" id="WP_394837341.1">
    <property type="nucleotide sequence ID" value="NZ_CP089929.1"/>
</dbReference>
<keyword evidence="2" id="KW-0808">Transferase</keyword>
<name>A0ABZ2LER1_9BACT</name>
<evidence type="ECO:0000259" key="1">
    <source>
        <dbReference type="Pfam" id="PF08241"/>
    </source>
</evidence>
<dbReference type="InterPro" id="IPR029063">
    <property type="entry name" value="SAM-dependent_MTases_sf"/>
</dbReference>
<sequence>MITRAPSFPSAASSRPQDAASAVVVAAALGACAFTLAGHWRLALAGAGLAAAGGAAALRWSRTHPGPMPYAFRWVLRLPRGPHAPRHVVEFLAPRPGERILEIGPGIGVHALPVANALAPGGRLQVLDAQQAMLDALSARAEQAGIENIDLRLGDACTLPFADASFDAAYLNGVLGELPDAPRALRELRRVLTPEGRLMIGETMLDPDYVPERKLLQLTRDAGFVVERKQGSWWASLTRFRAMGTAIA</sequence>
<protein>
    <submittedName>
        <fullName evidence="2">Methyltransferase domain-containing protein</fullName>
    </submittedName>
</protein>
<dbReference type="GO" id="GO:0032259">
    <property type="term" value="P:methylation"/>
    <property type="evidence" value="ECO:0007669"/>
    <property type="project" value="UniProtKB-KW"/>
</dbReference>
<dbReference type="PANTHER" id="PTHR42912">
    <property type="entry name" value="METHYLTRANSFERASE"/>
    <property type="match status" value="1"/>
</dbReference>
<accession>A0ABZ2LER1</accession>
<dbReference type="SUPFAM" id="SSF53335">
    <property type="entry name" value="S-adenosyl-L-methionine-dependent methyltransferases"/>
    <property type="match status" value="1"/>
</dbReference>
<dbReference type="EMBL" id="CP089983">
    <property type="protein sequence ID" value="WXB07676.1"/>
    <property type="molecule type" value="Genomic_DNA"/>
</dbReference>
<feature type="domain" description="Methyltransferase type 11" evidence="1">
    <location>
        <begin position="101"/>
        <end position="200"/>
    </location>
</feature>
<keyword evidence="2" id="KW-0489">Methyltransferase</keyword>
<gene>
    <name evidence="2" type="ORF">LVJ94_10580</name>
</gene>
<dbReference type="GO" id="GO:0008168">
    <property type="term" value="F:methyltransferase activity"/>
    <property type="evidence" value="ECO:0007669"/>
    <property type="project" value="UniProtKB-KW"/>
</dbReference>
<dbReference type="Gene3D" id="3.40.50.150">
    <property type="entry name" value="Vaccinia Virus protein VP39"/>
    <property type="match status" value="1"/>
</dbReference>
<dbReference type="InterPro" id="IPR013216">
    <property type="entry name" value="Methyltransf_11"/>
</dbReference>
<dbReference type="PANTHER" id="PTHR42912:SF93">
    <property type="entry name" value="N6-ADENOSINE-METHYLTRANSFERASE TMT1A"/>
    <property type="match status" value="1"/>
</dbReference>
<dbReference type="CDD" id="cd02440">
    <property type="entry name" value="AdoMet_MTases"/>
    <property type="match status" value="1"/>
</dbReference>
<keyword evidence="3" id="KW-1185">Reference proteome</keyword>
<evidence type="ECO:0000313" key="3">
    <source>
        <dbReference type="Proteomes" id="UP001374803"/>
    </source>
</evidence>
<dbReference type="PROSITE" id="PS51257">
    <property type="entry name" value="PROKAR_LIPOPROTEIN"/>
    <property type="match status" value="1"/>
</dbReference>
<evidence type="ECO:0000313" key="2">
    <source>
        <dbReference type="EMBL" id="WXB07676.1"/>
    </source>
</evidence>
<dbReference type="Proteomes" id="UP001374803">
    <property type="component" value="Chromosome"/>
</dbReference>
<reference evidence="2" key="1">
    <citation type="submission" date="2021-12" db="EMBL/GenBank/DDBJ databases">
        <title>Discovery of the Pendulisporaceae a myxobacterial family with distinct sporulation behavior and unique specialized metabolism.</title>
        <authorList>
            <person name="Garcia R."/>
            <person name="Popoff A."/>
            <person name="Bader C.D."/>
            <person name="Loehr J."/>
            <person name="Walesch S."/>
            <person name="Walt C."/>
            <person name="Boldt J."/>
            <person name="Bunk B."/>
            <person name="Haeckl F.J.F.P.J."/>
            <person name="Gunesch A.P."/>
            <person name="Birkelbach J."/>
            <person name="Nuebel U."/>
            <person name="Pietschmann T."/>
            <person name="Bach T."/>
            <person name="Mueller R."/>
        </authorList>
    </citation>
    <scope>NUCLEOTIDE SEQUENCE</scope>
    <source>
        <strain evidence="2">MSr11367</strain>
    </source>
</reference>
<proteinExistence type="predicted"/>
<dbReference type="Pfam" id="PF08241">
    <property type="entry name" value="Methyltransf_11"/>
    <property type="match status" value="1"/>
</dbReference>